<protein>
    <submittedName>
        <fullName evidence="2">Site-specific integrase</fullName>
    </submittedName>
</protein>
<organism evidence="2 3">
    <name type="scientific">Prevotella disiens</name>
    <dbReference type="NCBI Taxonomy" id="28130"/>
    <lineage>
        <taxon>Bacteria</taxon>
        <taxon>Pseudomonadati</taxon>
        <taxon>Bacteroidota</taxon>
        <taxon>Bacteroidia</taxon>
        <taxon>Bacteroidales</taxon>
        <taxon>Prevotellaceae</taxon>
        <taxon>Prevotella</taxon>
    </lineage>
</organism>
<dbReference type="RefSeq" id="WP_259299441.1">
    <property type="nucleotide sequence ID" value="NZ_CABOGP010000141.1"/>
</dbReference>
<accession>A0A3E4QCA7</accession>
<feature type="non-terminal residue" evidence="2">
    <location>
        <position position="78"/>
    </location>
</feature>
<dbReference type="InterPro" id="IPR035386">
    <property type="entry name" value="Arm-DNA-bind_5"/>
</dbReference>
<dbReference type="Pfam" id="PF17293">
    <property type="entry name" value="Arm-DNA-bind_5"/>
    <property type="match status" value="1"/>
</dbReference>
<evidence type="ECO:0000313" key="3">
    <source>
        <dbReference type="Proteomes" id="UP000260835"/>
    </source>
</evidence>
<sequence length="78" mass="8927">MEKEKIKLLFYLKRGTQDKNGKSPIMGRISIGRSMVQFSCKCACTPKIWDSRKQRLVGKSSEAVSVNRELDRLQVSVH</sequence>
<evidence type="ECO:0000313" key="2">
    <source>
        <dbReference type="EMBL" id="RGK91428.1"/>
    </source>
</evidence>
<gene>
    <name evidence="2" type="ORF">DXC89_11140</name>
</gene>
<evidence type="ECO:0000259" key="1">
    <source>
        <dbReference type="Pfam" id="PF17293"/>
    </source>
</evidence>
<dbReference type="EMBL" id="QSRD01000141">
    <property type="protein sequence ID" value="RGK91428.1"/>
    <property type="molecule type" value="Genomic_DNA"/>
</dbReference>
<dbReference type="AlphaFoldDB" id="A0A3E4QCA7"/>
<feature type="domain" description="Arm DNA-binding" evidence="1">
    <location>
        <begin position="10"/>
        <end position="75"/>
    </location>
</feature>
<dbReference type="Proteomes" id="UP000260835">
    <property type="component" value="Unassembled WGS sequence"/>
</dbReference>
<proteinExistence type="predicted"/>
<name>A0A3E4QCA7_9BACT</name>
<reference evidence="2 3" key="1">
    <citation type="submission" date="2018-08" db="EMBL/GenBank/DDBJ databases">
        <title>A genome reference for cultivated species of the human gut microbiota.</title>
        <authorList>
            <person name="Zou Y."/>
            <person name="Xue W."/>
            <person name="Luo G."/>
        </authorList>
    </citation>
    <scope>NUCLEOTIDE SEQUENCE [LARGE SCALE GENOMIC DNA]</scope>
    <source>
        <strain evidence="2 3">TF09-12</strain>
    </source>
</reference>
<comment type="caution">
    <text evidence="2">The sequence shown here is derived from an EMBL/GenBank/DDBJ whole genome shotgun (WGS) entry which is preliminary data.</text>
</comment>